<evidence type="ECO:0000313" key="1">
    <source>
        <dbReference type="EMBL" id="ODA90981.1"/>
    </source>
</evidence>
<name>A0A1E2SMM1_LEIXY</name>
<dbReference type="AlphaFoldDB" id="A0A1E2SMM1"/>
<dbReference type="Proteomes" id="UP000094426">
    <property type="component" value="Unassembled WGS sequence"/>
</dbReference>
<organism evidence="1 2">
    <name type="scientific">Leifsonia xyli subsp. xyli</name>
    <dbReference type="NCBI Taxonomy" id="59736"/>
    <lineage>
        <taxon>Bacteria</taxon>
        <taxon>Bacillati</taxon>
        <taxon>Actinomycetota</taxon>
        <taxon>Actinomycetes</taxon>
        <taxon>Micrococcales</taxon>
        <taxon>Microbacteriaceae</taxon>
        <taxon>Leifsonia</taxon>
    </lineage>
</organism>
<evidence type="ECO:0000313" key="2">
    <source>
        <dbReference type="Proteomes" id="UP000094426"/>
    </source>
</evidence>
<sequence>MTAAVFTVSWDVSAIPVVAHSADTDCPTASVPKARAEHSALVPVIPPLSSSRDTTTSAIGTLPVFVAVSRHCASTPSGRVAWSTHCASSARSQPAPVSQTCLLNARAGAGMSTSACETFDSTPPLP</sequence>
<proteinExistence type="predicted"/>
<comment type="caution">
    <text evidence="1">The sequence shown here is derived from an EMBL/GenBank/DDBJ whole genome shotgun (WGS) entry which is preliminary data.</text>
</comment>
<reference evidence="1 2" key="1">
    <citation type="submission" date="2015-11" db="EMBL/GenBank/DDBJ databases">
        <authorList>
            <person name="Zhang Y."/>
            <person name="Guo Z."/>
        </authorList>
    </citation>
    <scope>NUCLEOTIDE SEQUENCE [LARGE SCALE GENOMIC DNA]</scope>
    <source>
        <strain evidence="2">gdw1</strain>
    </source>
</reference>
<protein>
    <submittedName>
        <fullName evidence="1">Uncharacterized protein</fullName>
    </submittedName>
</protein>
<gene>
    <name evidence="1" type="ORF">ATY41_07035</name>
</gene>
<accession>A0A1E2SMM1</accession>
<dbReference type="EMBL" id="LNZG01000003">
    <property type="protein sequence ID" value="ODA90981.1"/>
    <property type="molecule type" value="Genomic_DNA"/>
</dbReference>